<dbReference type="Gene3D" id="3.40.50.12780">
    <property type="entry name" value="N-terminal domain of ligase-like"/>
    <property type="match status" value="1"/>
</dbReference>
<dbReference type="PANTHER" id="PTHR43845">
    <property type="entry name" value="BLR5969 PROTEIN"/>
    <property type="match status" value="1"/>
</dbReference>
<proteinExistence type="predicted"/>
<name>A0A2H0YV69_9BACT</name>
<dbReference type="InterPro" id="IPR042099">
    <property type="entry name" value="ANL_N_sf"/>
</dbReference>
<comment type="caution">
    <text evidence="1">The sequence shown here is derived from an EMBL/GenBank/DDBJ whole genome shotgun (WGS) entry which is preliminary data.</text>
</comment>
<dbReference type="SUPFAM" id="SSF56801">
    <property type="entry name" value="Acetyl-CoA synthetase-like"/>
    <property type="match status" value="1"/>
</dbReference>
<dbReference type="Proteomes" id="UP000231542">
    <property type="component" value="Unassembled WGS sequence"/>
</dbReference>
<dbReference type="EMBL" id="PEXU01000046">
    <property type="protein sequence ID" value="PIS42384.1"/>
    <property type="molecule type" value="Genomic_DNA"/>
</dbReference>
<sequence>MAKIGDLMQKIVFSKNNWAKWFLSHMKASFWEKKGKQKALFVFHKVAEVVPVYTKLLKERGIRPENIKTFEDFQKLFLLDKDNYIRKYNINELCFGGEISKMYTVATSSGSTGVPSFWPRLPEQDLMLPKYFELLYLQNWDIDKKSTLFIITMALGNWIAGELVSNITKIMAMKGKYQLTVATPGSDVEQISTIIKGLASFFDQVIMVAYPSLVKSIIEDGEKEGIDWKKLDLKLWLGGEGYSEEWRKYILDKIGNREEKLNTLVGVYGTSDAGGIGFGSPLANLILKLIRKDKKLYKTLFGEIQTIPSLIQYNPLSYFIEEVNEELVITYGGGVPLVRYNIHDKGKIFLYDDMLKILTNHGYNATDMLGKEGFGKEKIWQWPFLAIFGRGSNVISIIGANVYPENIEAALHTEATKDINGFKLSVQTDKLGNTHFYILLEMKKDIVVSSVNKENLEKRYHDIFLEKLLKVNSDFKDAYESNPMTAHPIIKIYEFGHGPFSKKLETKQNFIHNETID</sequence>
<evidence type="ECO:0000313" key="1">
    <source>
        <dbReference type="EMBL" id="PIS42384.1"/>
    </source>
</evidence>
<evidence type="ECO:0000313" key="2">
    <source>
        <dbReference type="Proteomes" id="UP000231542"/>
    </source>
</evidence>
<evidence type="ECO:0008006" key="3">
    <source>
        <dbReference type="Google" id="ProtNLM"/>
    </source>
</evidence>
<protein>
    <recommendedName>
        <fullName evidence="3">Phenylacetate--CoA ligase</fullName>
    </recommendedName>
</protein>
<gene>
    <name evidence="1" type="ORF">COT24_03830</name>
</gene>
<reference evidence="1 2" key="1">
    <citation type="submission" date="2017-09" db="EMBL/GenBank/DDBJ databases">
        <title>Depth-based differentiation of microbial function through sediment-hosted aquifers and enrichment of novel symbionts in the deep terrestrial subsurface.</title>
        <authorList>
            <person name="Probst A.J."/>
            <person name="Ladd B."/>
            <person name="Jarett J.K."/>
            <person name="Geller-Mcgrath D.E."/>
            <person name="Sieber C.M."/>
            <person name="Emerson J.B."/>
            <person name="Anantharaman K."/>
            <person name="Thomas B.C."/>
            <person name="Malmstrom R."/>
            <person name="Stieglmeier M."/>
            <person name="Klingl A."/>
            <person name="Woyke T."/>
            <person name="Ryan C.M."/>
            <person name="Banfield J.F."/>
        </authorList>
    </citation>
    <scope>NUCLEOTIDE SEQUENCE [LARGE SCALE GENOMIC DNA]</scope>
    <source>
        <strain evidence="1">CG08_land_8_20_14_0_20_40_16</strain>
    </source>
</reference>
<accession>A0A2H0YV69</accession>
<dbReference type="AlphaFoldDB" id="A0A2H0YV69"/>
<dbReference type="PANTHER" id="PTHR43845:SF1">
    <property type="entry name" value="BLR5969 PROTEIN"/>
    <property type="match status" value="1"/>
</dbReference>
<organism evidence="1 2">
    <name type="scientific">Candidatus Kerfeldbacteria bacterium CG08_land_8_20_14_0_20_40_16</name>
    <dbReference type="NCBI Taxonomy" id="2014244"/>
    <lineage>
        <taxon>Bacteria</taxon>
        <taxon>Candidatus Kerfeldiibacteriota</taxon>
    </lineage>
</organism>